<reference evidence="1 2" key="1">
    <citation type="submission" date="2018-06" db="EMBL/GenBank/DDBJ databases">
        <authorList>
            <consortium name="Pathogen Informatics"/>
            <person name="Doyle S."/>
        </authorList>
    </citation>
    <scope>NUCLEOTIDE SEQUENCE [LARGE SCALE GENOMIC DNA]</scope>
    <source>
        <strain evidence="1 2">NCTC13028</strain>
    </source>
</reference>
<dbReference type="AlphaFoldDB" id="A0A2X2VY54"/>
<accession>A0A2X2VY54</accession>
<name>A0A2X2VY54_CLOCO</name>
<dbReference type="EMBL" id="UAWC01000001">
    <property type="protein sequence ID" value="SQB33588.1"/>
    <property type="molecule type" value="Genomic_DNA"/>
</dbReference>
<dbReference type="Proteomes" id="UP000250223">
    <property type="component" value="Unassembled WGS sequence"/>
</dbReference>
<proteinExistence type="predicted"/>
<protein>
    <recommendedName>
        <fullName evidence="3">Phage protein</fullName>
    </recommendedName>
</protein>
<organism evidence="1 2">
    <name type="scientific">Clostridium cochlearium</name>
    <dbReference type="NCBI Taxonomy" id="1494"/>
    <lineage>
        <taxon>Bacteria</taxon>
        <taxon>Bacillati</taxon>
        <taxon>Bacillota</taxon>
        <taxon>Clostridia</taxon>
        <taxon>Eubacteriales</taxon>
        <taxon>Clostridiaceae</taxon>
        <taxon>Clostridium</taxon>
    </lineage>
</organism>
<gene>
    <name evidence="1" type="ORF">NCTC13028_00584</name>
</gene>
<evidence type="ECO:0000313" key="1">
    <source>
        <dbReference type="EMBL" id="SQB33588.1"/>
    </source>
</evidence>
<dbReference type="RefSeq" id="WP_111921200.1">
    <property type="nucleotide sequence ID" value="NZ_UAWC01000001.1"/>
</dbReference>
<sequence>MKLNKDFFAFYMLSISGKFKYYENWKEDWSELLFNIVLNKNYPIPEDKEDVTSITAAEHEEFLKDL</sequence>
<evidence type="ECO:0000313" key="2">
    <source>
        <dbReference type="Proteomes" id="UP000250223"/>
    </source>
</evidence>
<evidence type="ECO:0008006" key="3">
    <source>
        <dbReference type="Google" id="ProtNLM"/>
    </source>
</evidence>